<sequence>MDDVVIELAPWNPWPLVFPAIVLVAAVAASVIGTRRRSKPLRESGYVGVVIALLAAGMMAWSMSGIWDSKQRDVAFAELGFDWATFNASMSLSGGDVPPIAFQGERDGESVSGVLEHQGDDRWLVVVAEDPEED</sequence>
<name>A0ABN2MH09_9MICO</name>
<accession>A0ABN2MH09</accession>
<keyword evidence="1" id="KW-0472">Membrane</keyword>
<evidence type="ECO:0000313" key="2">
    <source>
        <dbReference type="EMBL" id="GAA1826070.1"/>
    </source>
</evidence>
<gene>
    <name evidence="2" type="ORF">GCM10009750_06690</name>
</gene>
<keyword evidence="1" id="KW-1133">Transmembrane helix</keyword>
<keyword evidence="3" id="KW-1185">Reference proteome</keyword>
<feature type="transmembrane region" description="Helical" evidence="1">
    <location>
        <begin position="16"/>
        <end position="34"/>
    </location>
</feature>
<protein>
    <submittedName>
        <fullName evidence="2">Uncharacterized protein</fullName>
    </submittedName>
</protein>
<dbReference type="EMBL" id="BAAANK010000002">
    <property type="protein sequence ID" value="GAA1826070.1"/>
    <property type="molecule type" value="Genomic_DNA"/>
</dbReference>
<evidence type="ECO:0000313" key="3">
    <source>
        <dbReference type="Proteomes" id="UP001501746"/>
    </source>
</evidence>
<keyword evidence="1" id="KW-0812">Transmembrane</keyword>
<proteinExistence type="predicted"/>
<dbReference type="Proteomes" id="UP001501746">
    <property type="component" value="Unassembled WGS sequence"/>
</dbReference>
<comment type="caution">
    <text evidence="2">The sequence shown here is derived from an EMBL/GenBank/DDBJ whole genome shotgun (WGS) entry which is preliminary data.</text>
</comment>
<feature type="transmembrane region" description="Helical" evidence="1">
    <location>
        <begin position="46"/>
        <end position="67"/>
    </location>
</feature>
<reference evidence="2 3" key="1">
    <citation type="journal article" date="2019" name="Int. J. Syst. Evol. Microbiol.">
        <title>The Global Catalogue of Microorganisms (GCM) 10K type strain sequencing project: providing services to taxonomists for standard genome sequencing and annotation.</title>
        <authorList>
            <consortium name="The Broad Institute Genomics Platform"/>
            <consortium name="The Broad Institute Genome Sequencing Center for Infectious Disease"/>
            <person name="Wu L."/>
            <person name="Ma J."/>
        </authorList>
    </citation>
    <scope>NUCLEOTIDE SEQUENCE [LARGE SCALE GENOMIC DNA]</scope>
    <source>
        <strain evidence="2 3">JCM 14323</strain>
    </source>
</reference>
<organism evidence="2 3">
    <name type="scientific">Agromyces salentinus</name>
    <dbReference type="NCBI Taxonomy" id="269421"/>
    <lineage>
        <taxon>Bacteria</taxon>
        <taxon>Bacillati</taxon>
        <taxon>Actinomycetota</taxon>
        <taxon>Actinomycetes</taxon>
        <taxon>Micrococcales</taxon>
        <taxon>Microbacteriaceae</taxon>
        <taxon>Agromyces</taxon>
    </lineage>
</organism>
<evidence type="ECO:0000256" key="1">
    <source>
        <dbReference type="SAM" id="Phobius"/>
    </source>
</evidence>
<dbReference type="RefSeq" id="WP_157428976.1">
    <property type="nucleotide sequence ID" value="NZ_BAAANK010000002.1"/>
</dbReference>